<dbReference type="OMA" id="VADGTEM"/>
<dbReference type="EMBL" id="JABCRI010001343">
    <property type="protein sequence ID" value="KAF8364651.1"/>
    <property type="molecule type" value="Genomic_DNA"/>
</dbReference>
<dbReference type="InterPro" id="IPR044951">
    <property type="entry name" value="SPC24-like"/>
</dbReference>
<organism evidence="1 3">
    <name type="scientific">Tetracentron sinense</name>
    <name type="common">Spur-leaf</name>
    <dbReference type="NCBI Taxonomy" id="13715"/>
    <lineage>
        <taxon>Eukaryota</taxon>
        <taxon>Viridiplantae</taxon>
        <taxon>Streptophyta</taxon>
        <taxon>Embryophyta</taxon>
        <taxon>Tracheophyta</taxon>
        <taxon>Spermatophyta</taxon>
        <taxon>Magnoliopsida</taxon>
        <taxon>Trochodendrales</taxon>
        <taxon>Trochodendraceae</taxon>
        <taxon>Tetracentron</taxon>
    </lineage>
</organism>
<name>A0A835CWR2_TETSI</name>
<evidence type="ECO:0000313" key="1">
    <source>
        <dbReference type="EMBL" id="KAF8364651.1"/>
    </source>
</evidence>
<dbReference type="Proteomes" id="UP000655225">
    <property type="component" value="Unassembled WGS sequence"/>
</dbReference>
<dbReference type="PANTHER" id="PTHR35730:SF2">
    <property type="entry name" value="KINETOCHORE PROTEIN SPC24 HOMOLOG-RELATED"/>
    <property type="match status" value="1"/>
</dbReference>
<proteinExistence type="predicted"/>
<dbReference type="EMBL" id="JABCRI010000645">
    <property type="protein sequence ID" value="KAF8369601.1"/>
    <property type="molecule type" value="Genomic_DNA"/>
</dbReference>
<gene>
    <name evidence="2" type="ORF">HHK36_032384</name>
    <name evidence="1" type="ORF">HHK36_033330</name>
</gene>
<sequence length="182" mass="21537">MEDLARKIDVEKLISYSDDLVEVLKNKKDINNLTQCLDEAQILQSSSQADSTEVQNFLEAENQKMINSCKQKIDETKSELVADANLDSLQRELEDELQRERLLQEELRYVFNRCHFIEEVRDLELQRVSIEVRKKIRKNLENDELRAHTLDTQVIQFHVVEYVQFRVIANRNDQHKTVLTHI</sequence>
<keyword evidence="3" id="KW-1185">Reference proteome</keyword>
<dbReference type="AlphaFoldDB" id="A0A835CWR2"/>
<accession>A0A835CWR2</accession>
<dbReference type="PANTHER" id="PTHR35730">
    <property type="entry name" value="KINETOCHORE PROTEIN SPC24 HOMOLOG-RELATED"/>
    <property type="match status" value="1"/>
</dbReference>
<reference evidence="1 3" key="1">
    <citation type="submission" date="2020-04" db="EMBL/GenBank/DDBJ databases">
        <title>Plant Genome Project.</title>
        <authorList>
            <person name="Zhang R.-G."/>
        </authorList>
    </citation>
    <scope>NUCLEOTIDE SEQUENCE [LARGE SCALE GENOMIC DNA]</scope>
    <source>
        <strain evidence="1">YNK0</strain>
        <tissue evidence="1">Leaf</tissue>
    </source>
</reference>
<evidence type="ECO:0000313" key="3">
    <source>
        <dbReference type="Proteomes" id="UP000655225"/>
    </source>
</evidence>
<comment type="caution">
    <text evidence="1">The sequence shown here is derived from an EMBL/GenBank/DDBJ whole genome shotgun (WGS) entry which is preliminary data.</text>
</comment>
<evidence type="ECO:0000313" key="2">
    <source>
        <dbReference type="EMBL" id="KAF8369601.1"/>
    </source>
</evidence>
<dbReference type="GO" id="GO:0051983">
    <property type="term" value="P:regulation of chromosome segregation"/>
    <property type="evidence" value="ECO:0007669"/>
    <property type="project" value="InterPro"/>
</dbReference>
<protein>
    <submittedName>
        <fullName evidence="1">Uncharacterized protein</fullName>
    </submittedName>
</protein>
<dbReference type="OrthoDB" id="1906227at2759"/>